<reference evidence="9 10" key="1">
    <citation type="submission" date="2024-04" db="EMBL/GenBank/DDBJ databases">
        <title>Defined microbial consortia suppress multidrug-resistant proinflammatory Enterobacteriaceae via ecological control.</title>
        <authorList>
            <person name="Furuichi M."/>
            <person name="Kawaguchi T."/>
            <person name="Pust M."/>
            <person name="Yasuma K."/>
            <person name="Plichta D."/>
            <person name="Hasegawa N."/>
            <person name="Ohya T."/>
            <person name="Bhattarai S."/>
            <person name="Sasajima S."/>
            <person name="Aoto Y."/>
            <person name="Tuganbaev T."/>
            <person name="Yaginuma M."/>
            <person name="Ueda M."/>
            <person name="Okahashi N."/>
            <person name="Amafuji K."/>
            <person name="Kiridooshi Y."/>
            <person name="Sugita K."/>
            <person name="Strazar M."/>
            <person name="Skelly A."/>
            <person name="Suda W."/>
            <person name="Hattori M."/>
            <person name="Nakamoto N."/>
            <person name="Caballero S."/>
            <person name="Norman J."/>
            <person name="Olle B."/>
            <person name="Tanoue T."/>
            <person name="Arita M."/>
            <person name="Bucci V."/>
            <person name="Atarashi K."/>
            <person name="Xavier R."/>
            <person name="Honda K."/>
        </authorList>
    </citation>
    <scope>NUCLEOTIDE SEQUENCE [LARGE SCALE GENOMIC DNA]</scope>
    <source>
        <strain evidence="10">k34-0107-D12</strain>
    </source>
</reference>
<evidence type="ECO:0000256" key="5">
    <source>
        <dbReference type="ARBA" id="ARBA00022989"/>
    </source>
</evidence>
<comment type="subcellular location">
    <subcellularLocation>
        <location evidence="1 7">Cell membrane</location>
        <topology evidence="1 7">Multi-pass membrane protein</topology>
    </subcellularLocation>
</comment>
<dbReference type="CDD" id="cd06261">
    <property type="entry name" value="TM_PBP2"/>
    <property type="match status" value="1"/>
</dbReference>
<dbReference type="InterPro" id="IPR035906">
    <property type="entry name" value="MetI-like_sf"/>
</dbReference>
<evidence type="ECO:0000256" key="4">
    <source>
        <dbReference type="ARBA" id="ARBA00022692"/>
    </source>
</evidence>
<keyword evidence="10" id="KW-1185">Reference proteome</keyword>
<accession>A0ABQ0BQ76</accession>
<dbReference type="PANTHER" id="PTHR43227">
    <property type="entry name" value="BLL4140 PROTEIN"/>
    <property type="match status" value="1"/>
</dbReference>
<evidence type="ECO:0000256" key="2">
    <source>
        <dbReference type="ARBA" id="ARBA00022448"/>
    </source>
</evidence>
<feature type="transmembrane region" description="Helical" evidence="7">
    <location>
        <begin position="12"/>
        <end position="37"/>
    </location>
</feature>
<dbReference type="EMBL" id="BAABZQ010000001">
    <property type="protein sequence ID" value="GAA6498686.1"/>
    <property type="molecule type" value="Genomic_DNA"/>
</dbReference>
<evidence type="ECO:0000256" key="6">
    <source>
        <dbReference type="ARBA" id="ARBA00023136"/>
    </source>
</evidence>
<feature type="transmembrane region" description="Helical" evidence="7">
    <location>
        <begin position="150"/>
        <end position="169"/>
    </location>
</feature>
<feature type="transmembrane region" description="Helical" evidence="7">
    <location>
        <begin position="74"/>
        <end position="98"/>
    </location>
</feature>
<evidence type="ECO:0000313" key="9">
    <source>
        <dbReference type="EMBL" id="GAA6498686.1"/>
    </source>
</evidence>
<dbReference type="InterPro" id="IPR050809">
    <property type="entry name" value="UgpAE/MalFG_permease"/>
</dbReference>
<proteinExistence type="inferred from homology"/>
<comment type="caution">
    <text evidence="9">The sequence shown here is derived from an EMBL/GenBank/DDBJ whole genome shotgun (WGS) entry which is preliminary data.</text>
</comment>
<dbReference type="Proteomes" id="UP001600941">
    <property type="component" value="Unassembled WGS sequence"/>
</dbReference>
<comment type="similarity">
    <text evidence="7">Belongs to the binding-protein-dependent transport system permease family.</text>
</comment>
<evidence type="ECO:0000313" key="10">
    <source>
        <dbReference type="Proteomes" id="UP001600941"/>
    </source>
</evidence>
<feature type="transmembrane region" description="Helical" evidence="7">
    <location>
        <begin position="267"/>
        <end position="292"/>
    </location>
</feature>
<keyword evidence="2 7" id="KW-0813">Transport</keyword>
<evidence type="ECO:0000256" key="7">
    <source>
        <dbReference type="RuleBase" id="RU363032"/>
    </source>
</evidence>
<dbReference type="SUPFAM" id="SSF161098">
    <property type="entry name" value="MetI-like"/>
    <property type="match status" value="1"/>
</dbReference>
<feature type="transmembrane region" description="Helical" evidence="7">
    <location>
        <begin position="210"/>
        <end position="230"/>
    </location>
</feature>
<gene>
    <name evidence="9" type="ORF">K340107D12_15020</name>
</gene>
<keyword evidence="3" id="KW-1003">Cell membrane</keyword>
<evidence type="ECO:0000256" key="1">
    <source>
        <dbReference type="ARBA" id="ARBA00004651"/>
    </source>
</evidence>
<protein>
    <submittedName>
        <fullName evidence="9">Sugar ABC transporter permease</fullName>
    </submittedName>
</protein>
<feature type="transmembrane region" description="Helical" evidence="7">
    <location>
        <begin position="110"/>
        <end position="130"/>
    </location>
</feature>
<organism evidence="9 10">
    <name type="scientific">Blautia parvula</name>
    <dbReference type="NCBI Taxonomy" id="2877527"/>
    <lineage>
        <taxon>Bacteria</taxon>
        <taxon>Bacillati</taxon>
        <taxon>Bacillota</taxon>
        <taxon>Clostridia</taxon>
        <taxon>Lachnospirales</taxon>
        <taxon>Lachnospiraceae</taxon>
        <taxon>Blautia</taxon>
    </lineage>
</organism>
<dbReference type="PANTHER" id="PTHR43227:SF11">
    <property type="entry name" value="BLL4140 PROTEIN"/>
    <property type="match status" value="1"/>
</dbReference>
<dbReference type="Pfam" id="PF00528">
    <property type="entry name" value="BPD_transp_1"/>
    <property type="match status" value="1"/>
</dbReference>
<sequence length="302" mass="33611">MRKSSKTTLPFMLIALPGVVYLIINNYIPMFGIFLAFKDYKYSKGIFGSDWCGLKNFKFLFATDDALIMTRNTILYNLVFIVLGTVAAIFIAILMCELGERMRVKIFQSCLLLPNLLSWVVIGIIGFAFLSADTGFINNTILRTMGKESVSWYMQPNVWPLILVLVFLWKNAGYQSIIYMASISGFDKSIYEAASIDGASKLKQIFSITLPMLVPTITILTLMAVGRIFFSDFGLFYQVPQDSGALYAVTQTIDTYVYRGLMQSNNVGMAAAAGFYQSVIGFVLVVAANAVVKKINPENALF</sequence>
<dbReference type="PROSITE" id="PS50928">
    <property type="entry name" value="ABC_TM1"/>
    <property type="match status" value="1"/>
</dbReference>
<keyword evidence="4 7" id="KW-0812">Transmembrane</keyword>
<name>A0ABQ0BQ76_9FIRM</name>
<evidence type="ECO:0000259" key="8">
    <source>
        <dbReference type="PROSITE" id="PS50928"/>
    </source>
</evidence>
<dbReference type="RefSeq" id="WP_103732703.1">
    <property type="nucleotide sequence ID" value="NZ_AP031413.1"/>
</dbReference>
<keyword evidence="6 7" id="KW-0472">Membrane</keyword>
<evidence type="ECO:0000256" key="3">
    <source>
        <dbReference type="ARBA" id="ARBA00022475"/>
    </source>
</evidence>
<dbReference type="InterPro" id="IPR000515">
    <property type="entry name" value="MetI-like"/>
</dbReference>
<feature type="domain" description="ABC transmembrane type-1" evidence="8">
    <location>
        <begin position="70"/>
        <end position="288"/>
    </location>
</feature>
<keyword evidence="5 7" id="KW-1133">Transmembrane helix</keyword>
<dbReference type="Gene3D" id="1.10.3720.10">
    <property type="entry name" value="MetI-like"/>
    <property type="match status" value="1"/>
</dbReference>